<evidence type="ECO:0000256" key="2">
    <source>
        <dbReference type="SAM" id="Phobius"/>
    </source>
</evidence>
<organism evidence="3 4">
    <name type="scientific">Panagrolaimus davidi</name>
    <dbReference type="NCBI Taxonomy" id="227884"/>
    <lineage>
        <taxon>Eukaryota</taxon>
        <taxon>Metazoa</taxon>
        <taxon>Ecdysozoa</taxon>
        <taxon>Nematoda</taxon>
        <taxon>Chromadorea</taxon>
        <taxon>Rhabditida</taxon>
        <taxon>Tylenchina</taxon>
        <taxon>Panagrolaimomorpha</taxon>
        <taxon>Panagrolaimoidea</taxon>
        <taxon>Panagrolaimidae</taxon>
        <taxon>Panagrolaimus</taxon>
    </lineage>
</organism>
<feature type="transmembrane region" description="Helical" evidence="2">
    <location>
        <begin position="539"/>
        <end position="561"/>
    </location>
</feature>
<keyword evidence="3" id="KW-1185">Reference proteome</keyword>
<keyword evidence="2" id="KW-0812">Transmembrane</keyword>
<name>A0A914QT78_9BILA</name>
<dbReference type="WBParaSite" id="PDA_v2.g30605.t1">
    <property type="protein sequence ID" value="PDA_v2.g30605.t1"/>
    <property type="gene ID" value="PDA_v2.g30605"/>
</dbReference>
<dbReference type="AlphaFoldDB" id="A0A914QT78"/>
<protein>
    <submittedName>
        <fullName evidence="4">Uncharacterized protein</fullName>
    </submittedName>
</protein>
<dbReference type="Proteomes" id="UP000887578">
    <property type="component" value="Unplaced"/>
</dbReference>
<feature type="transmembrane region" description="Helical" evidence="2">
    <location>
        <begin position="470"/>
        <end position="492"/>
    </location>
</feature>
<keyword evidence="2" id="KW-0472">Membrane</keyword>
<accession>A0A914QT78</accession>
<reference evidence="4" key="1">
    <citation type="submission" date="2022-11" db="UniProtKB">
        <authorList>
            <consortium name="WormBaseParasite"/>
        </authorList>
    </citation>
    <scope>IDENTIFICATION</scope>
</reference>
<feature type="transmembrane region" description="Helical" evidence="2">
    <location>
        <begin position="504"/>
        <end position="527"/>
    </location>
</feature>
<feature type="compositionally biased region" description="Low complexity" evidence="1">
    <location>
        <begin position="391"/>
        <end position="411"/>
    </location>
</feature>
<feature type="transmembrane region" description="Helical" evidence="2">
    <location>
        <begin position="21"/>
        <end position="45"/>
    </location>
</feature>
<feature type="region of interest" description="Disordered" evidence="1">
    <location>
        <begin position="229"/>
        <end position="363"/>
    </location>
</feature>
<feature type="compositionally biased region" description="Basic residues" evidence="1">
    <location>
        <begin position="236"/>
        <end position="246"/>
    </location>
</feature>
<evidence type="ECO:0000256" key="1">
    <source>
        <dbReference type="SAM" id="MobiDB-lite"/>
    </source>
</evidence>
<feature type="region of interest" description="Disordered" evidence="1">
    <location>
        <begin position="380"/>
        <end position="412"/>
    </location>
</feature>
<feature type="compositionally biased region" description="Basic and acidic residues" evidence="1">
    <location>
        <begin position="380"/>
        <end position="389"/>
    </location>
</feature>
<evidence type="ECO:0000313" key="3">
    <source>
        <dbReference type="Proteomes" id="UP000887578"/>
    </source>
</evidence>
<feature type="compositionally biased region" description="Low complexity" evidence="1">
    <location>
        <begin position="322"/>
        <end position="352"/>
    </location>
</feature>
<feature type="compositionally biased region" description="Polar residues" evidence="1">
    <location>
        <begin position="353"/>
        <end position="363"/>
    </location>
</feature>
<feature type="compositionally biased region" description="Basic and acidic residues" evidence="1">
    <location>
        <begin position="264"/>
        <end position="278"/>
    </location>
</feature>
<keyword evidence="2" id="KW-1133">Transmembrane helix</keyword>
<sequence length="600" mass="67912">MGMNGVSTVLRDDKNGQKAHFWCAPAWLWLIIIVSLECILMAGWITREYFFFDYTCLLLHQNRSTPITEHSITFGPRLIYGSPEPQPKKRNLRFLEFNATIPKFIGDVEADTVPYAYIYETNGHRITDESAIVVDEPIILESDYQQFGDLQKRRHKRSLEEVTMTPAITSTQKPKKYVIRRRKKQPTQTPLTTMQSIVSIEQLPISNEAGDQEEGKLLKIKTTKIKSFPQNSSNLIKRRRKKKPKTKLASAEHRQESVEEEQDFETHSRELNDESEGRRLKKLAANEDGGIQGRTLRAYKGAKSAARKAKPKPKDSKATIAPVTTPFPTLQTTPTTSTTPGSSTPSASDSSTQQLPPNATTPIVMSEVVIKAVAEAIEKGKDDKDKDDETTTTSTIPTTLTTPGTPTSTFSGYSQDYKGDEIKIDSSHQPRAIPEHPKIFPKDSTKSEHNFQVQIETFSTLALCIARSLFDFWCVAQLIASLPFLFGICLRIRCLFIARLMLDALFLVILFIYTITIIAFSIILYILVDEMTAEVVMEWLIFGILLLLSMIIYIFTFTITLRCCELVLNERVKPYKEKRSKSLLYTEIASDQMLEIADEV</sequence>
<evidence type="ECO:0000313" key="4">
    <source>
        <dbReference type="WBParaSite" id="PDA_v2.g30605.t1"/>
    </source>
</evidence>
<proteinExistence type="predicted"/>